<reference evidence="2 3" key="1">
    <citation type="journal article" date="2018" name="Front. Plant Sci.">
        <title>Red Clover (Trifolium pratense) and Zigzag Clover (T. medium) - A Picture of Genomic Similarities and Differences.</title>
        <authorList>
            <person name="Dluhosova J."/>
            <person name="Istvanek J."/>
            <person name="Nedelnik J."/>
            <person name="Repkova J."/>
        </authorList>
    </citation>
    <scope>NUCLEOTIDE SEQUENCE [LARGE SCALE GENOMIC DNA]</scope>
    <source>
        <strain evidence="3">cv. 10/8</strain>
        <tissue evidence="2">Leaf</tissue>
    </source>
</reference>
<keyword evidence="3" id="KW-1185">Reference proteome</keyword>
<feature type="compositionally biased region" description="Polar residues" evidence="1">
    <location>
        <begin position="244"/>
        <end position="273"/>
    </location>
</feature>
<feature type="region of interest" description="Disordered" evidence="1">
    <location>
        <begin position="1"/>
        <end position="42"/>
    </location>
</feature>
<sequence>VETGSANGSDSSGTKTGVDQPESDKNMYHDESNPVEASNLSADLYTSEEINRKVDHEDVNMVSNACVIGGESKLRTDGTVGVLNGSDRSGSVREQRAIVMSDGIEIGTNEPIEGGGAVTELVSGTGTMEPCYSNSVAEGRLVSDVSSAQRGNELEGSTICLVDRDEADTDVVIDLKGNVHDSSTLVNTSLSSVDVSCPRLSVEAENEPQLCLEKPQFSGSSEGPLTDATSTLQYTDGAAVQYKKPSSQDLPSCDFQGNQDMIGHNSSSNLGHQ</sequence>
<evidence type="ECO:0000313" key="2">
    <source>
        <dbReference type="EMBL" id="MCI08874.1"/>
    </source>
</evidence>
<feature type="non-terminal residue" evidence="2">
    <location>
        <position position="1"/>
    </location>
</feature>
<accession>A0A392PAQ0</accession>
<feature type="region of interest" description="Disordered" evidence="1">
    <location>
        <begin position="243"/>
        <end position="273"/>
    </location>
</feature>
<dbReference type="EMBL" id="LXQA010070637">
    <property type="protein sequence ID" value="MCI08874.1"/>
    <property type="molecule type" value="Genomic_DNA"/>
</dbReference>
<comment type="caution">
    <text evidence="2">The sequence shown here is derived from an EMBL/GenBank/DDBJ whole genome shotgun (WGS) entry which is preliminary data.</text>
</comment>
<dbReference type="AlphaFoldDB" id="A0A392PAQ0"/>
<feature type="non-terminal residue" evidence="2">
    <location>
        <position position="273"/>
    </location>
</feature>
<feature type="compositionally biased region" description="Basic and acidic residues" evidence="1">
    <location>
        <begin position="22"/>
        <end position="32"/>
    </location>
</feature>
<proteinExistence type="predicted"/>
<dbReference type="Proteomes" id="UP000265520">
    <property type="component" value="Unassembled WGS sequence"/>
</dbReference>
<name>A0A392PAQ0_9FABA</name>
<evidence type="ECO:0000313" key="3">
    <source>
        <dbReference type="Proteomes" id="UP000265520"/>
    </source>
</evidence>
<feature type="compositionally biased region" description="Polar residues" evidence="1">
    <location>
        <begin position="1"/>
        <end position="17"/>
    </location>
</feature>
<evidence type="ECO:0000256" key="1">
    <source>
        <dbReference type="SAM" id="MobiDB-lite"/>
    </source>
</evidence>
<protein>
    <submittedName>
        <fullName evidence="2">Uncharacterized protein</fullName>
    </submittedName>
</protein>
<organism evidence="2 3">
    <name type="scientific">Trifolium medium</name>
    <dbReference type="NCBI Taxonomy" id="97028"/>
    <lineage>
        <taxon>Eukaryota</taxon>
        <taxon>Viridiplantae</taxon>
        <taxon>Streptophyta</taxon>
        <taxon>Embryophyta</taxon>
        <taxon>Tracheophyta</taxon>
        <taxon>Spermatophyta</taxon>
        <taxon>Magnoliopsida</taxon>
        <taxon>eudicotyledons</taxon>
        <taxon>Gunneridae</taxon>
        <taxon>Pentapetalae</taxon>
        <taxon>rosids</taxon>
        <taxon>fabids</taxon>
        <taxon>Fabales</taxon>
        <taxon>Fabaceae</taxon>
        <taxon>Papilionoideae</taxon>
        <taxon>50 kb inversion clade</taxon>
        <taxon>NPAAA clade</taxon>
        <taxon>Hologalegina</taxon>
        <taxon>IRL clade</taxon>
        <taxon>Trifolieae</taxon>
        <taxon>Trifolium</taxon>
    </lineage>
</organism>